<dbReference type="EMBL" id="STGY01000065">
    <property type="protein sequence ID" value="THV39628.1"/>
    <property type="molecule type" value="Genomic_DNA"/>
</dbReference>
<evidence type="ECO:0000313" key="1">
    <source>
        <dbReference type="EMBL" id="THV39628.1"/>
    </source>
</evidence>
<proteinExistence type="predicted"/>
<comment type="caution">
    <text evidence="1">The sequence shown here is derived from an EMBL/GenBank/DDBJ whole genome shotgun (WGS) entry which is preliminary data.</text>
</comment>
<evidence type="ECO:0000313" key="2">
    <source>
        <dbReference type="Proteomes" id="UP000308760"/>
    </source>
</evidence>
<reference evidence="2" key="1">
    <citation type="submission" date="2019-04" db="EMBL/GenBank/DDBJ databases">
        <title>Nocardioides xinjiangensis sp. nov.</title>
        <authorList>
            <person name="Liu S."/>
        </authorList>
    </citation>
    <scope>NUCLEOTIDE SEQUENCE [LARGE SCALE GENOMIC DNA]</scope>
    <source>
        <strain evidence="2">18</strain>
    </source>
</reference>
<protein>
    <submittedName>
        <fullName evidence="1">Uncharacterized protein</fullName>
    </submittedName>
</protein>
<reference evidence="1 2" key="2">
    <citation type="submission" date="2019-05" db="EMBL/GenBank/DDBJ databases">
        <title>Glycomyces buryatensis sp. nov.</title>
        <authorList>
            <person name="Nikitina E."/>
        </authorList>
    </citation>
    <scope>NUCLEOTIDE SEQUENCE [LARGE SCALE GENOMIC DNA]</scope>
    <source>
        <strain evidence="1 2">18</strain>
    </source>
</reference>
<gene>
    <name evidence="1" type="ORF">FAB82_17310</name>
</gene>
<organism evidence="1 2">
    <name type="scientific">Glycomyces buryatensis</name>
    <dbReference type="NCBI Taxonomy" id="2570927"/>
    <lineage>
        <taxon>Bacteria</taxon>
        <taxon>Bacillati</taxon>
        <taxon>Actinomycetota</taxon>
        <taxon>Actinomycetes</taxon>
        <taxon>Glycomycetales</taxon>
        <taxon>Glycomycetaceae</taxon>
        <taxon>Glycomyces</taxon>
    </lineage>
</organism>
<name>A0A4S8Q636_9ACTN</name>
<dbReference type="AlphaFoldDB" id="A0A4S8Q636"/>
<keyword evidence="2" id="KW-1185">Reference proteome</keyword>
<dbReference type="RefSeq" id="WP_136535795.1">
    <property type="nucleotide sequence ID" value="NZ_STGY01000065.1"/>
</dbReference>
<sequence length="170" mass="17864">MTVTATASRAIEYVPVPVDDLGGVGEFLAPRLEGRTLVAALAAIDDHDVIHGMALLGDLGQRPTYRAAEIVAVLALGTPGVAEDLMAGVTELARTLKFGALYVDVVEADYTIGGLVPGWVEDHEWTRLALRPAAAPAGISSTEWWSRPLNFDPDGSHEDSTEVLGADCGA</sequence>
<accession>A0A4S8Q636</accession>
<dbReference type="Proteomes" id="UP000308760">
    <property type="component" value="Unassembled WGS sequence"/>
</dbReference>